<protein>
    <submittedName>
        <fullName evidence="5">Uncharacterized protein</fullName>
    </submittedName>
</protein>
<evidence type="ECO:0000256" key="2">
    <source>
        <dbReference type="ARBA" id="ARBA00023002"/>
    </source>
</evidence>
<evidence type="ECO:0000313" key="6">
    <source>
        <dbReference type="Proteomes" id="UP000663872"/>
    </source>
</evidence>
<dbReference type="PRINTS" id="PR01625">
    <property type="entry name" value="GSTRNSFRASEO"/>
</dbReference>
<feature type="domain" description="GST C-terminal" evidence="4">
    <location>
        <begin position="247"/>
        <end position="363"/>
    </location>
</feature>
<dbReference type="GO" id="GO:0045174">
    <property type="term" value="F:glutathione dehydrogenase (ascorbate) activity"/>
    <property type="evidence" value="ECO:0007669"/>
    <property type="project" value="UniProtKB-ARBA"/>
</dbReference>
<dbReference type="InterPro" id="IPR050983">
    <property type="entry name" value="GST_Omega/HSP26"/>
</dbReference>
<dbReference type="InterPro" id="IPR040079">
    <property type="entry name" value="Glutathione_S-Trfase"/>
</dbReference>
<sequence>MATNRKHLKSGSTCPPLKENLLRLYNMRFGPFGRRVKLVLTAKNIPYEEILVNLTDIPEWYLKKNPSGEVPILEWIDPTSNLIRSIPESMIICNYIDDFYPEHHVHSADPYVKAKQQILIDHFGNESFDKLYEALVVYEEALDSQFFGDSECPPLKENELRLYSMRFCPFVRRAKLVLAAKSIPYEEVLINLNDEPEWYKKKNPSEEVPLLEWIDSNSKETRSIPQSLIICNYLDELHPEHLLHPVDPYAKAKQQILTDDFGNVRTPFYQLFWGKDQKHIDELNQALAAYEEELHGTFFGGAKPVMVDYMIWPWFELLPALKNVGFVLNADGKLPKLAAWFQAMLADEAVAKTKVSDEIIQKYVNSIQEGHTNYDIE</sequence>
<dbReference type="FunFam" id="3.40.30.10:FF:000123">
    <property type="entry name" value="Glutathione transferase o1"/>
    <property type="match status" value="2"/>
</dbReference>
<comment type="caution">
    <text evidence="5">The sequence shown here is derived from an EMBL/GenBank/DDBJ whole genome shotgun (WGS) entry which is preliminary data.</text>
</comment>
<dbReference type="InterPro" id="IPR010987">
    <property type="entry name" value="Glutathione-S-Trfase_C-like"/>
</dbReference>
<dbReference type="InterPro" id="IPR005442">
    <property type="entry name" value="GST_omega"/>
</dbReference>
<dbReference type="PROSITE" id="PS50404">
    <property type="entry name" value="GST_NTER"/>
    <property type="match status" value="2"/>
</dbReference>
<organism evidence="5 6">
    <name type="scientific">Rotaria socialis</name>
    <dbReference type="NCBI Taxonomy" id="392032"/>
    <lineage>
        <taxon>Eukaryota</taxon>
        <taxon>Metazoa</taxon>
        <taxon>Spiralia</taxon>
        <taxon>Gnathifera</taxon>
        <taxon>Rotifera</taxon>
        <taxon>Eurotatoria</taxon>
        <taxon>Bdelloidea</taxon>
        <taxon>Philodinida</taxon>
        <taxon>Philodinidae</taxon>
        <taxon>Rotaria</taxon>
    </lineage>
</organism>
<dbReference type="AlphaFoldDB" id="A0A817WS59"/>
<evidence type="ECO:0000256" key="1">
    <source>
        <dbReference type="ARBA" id="ARBA00011067"/>
    </source>
</evidence>
<dbReference type="PROSITE" id="PS50405">
    <property type="entry name" value="GST_CTER"/>
    <property type="match status" value="1"/>
</dbReference>
<name>A0A817WS59_9BILA</name>
<proteinExistence type="inferred from homology"/>
<gene>
    <name evidence="5" type="ORF">GRG538_LOCUS6267</name>
</gene>
<dbReference type="Gene3D" id="3.40.30.10">
    <property type="entry name" value="Glutaredoxin"/>
    <property type="match status" value="2"/>
</dbReference>
<dbReference type="SFLD" id="SFLDG00358">
    <property type="entry name" value="Main_(cytGST)"/>
    <property type="match status" value="1"/>
</dbReference>
<comment type="similarity">
    <text evidence="1">Belongs to the GST superfamily. Omega family.</text>
</comment>
<dbReference type="SUPFAM" id="SSF52833">
    <property type="entry name" value="Thioredoxin-like"/>
    <property type="match status" value="2"/>
</dbReference>
<feature type="domain" description="GST N-terminal" evidence="3">
    <location>
        <begin position="158"/>
        <end position="242"/>
    </location>
</feature>
<dbReference type="InterPro" id="IPR004045">
    <property type="entry name" value="Glutathione_S-Trfase_N"/>
</dbReference>
<dbReference type="InterPro" id="IPR036249">
    <property type="entry name" value="Thioredoxin-like_sf"/>
</dbReference>
<dbReference type="GO" id="GO:0006749">
    <property type="term" value="P:glutathione metabolic process"/>
    <property type="evidence" value="ECO:0007669"/>
    <property type="project" value="TreeGrafter"/>
</dbReference>
<evidence type="ECO:0000259" key="3">
    <source>
        <dbReference type="PROSITE" id="PS50404"/>
    </source>
</evidence>
<dbReference type="FunFam" id="1.20.1050.10:FF:000009">
    <property type="entry name" value="Glutathione S-transferase omega-1"/>
    <property type="match status" value="1"/>
</dbReference>
<feature type="domain" description="GST N-terminal" evidence="3">
    <location>
        <begin position="20"/>
        <end position="104"/>
    </location>
</feature>
<accession>A0A817WS59</accession>
<evidence type="ECO:0000313" key="5">
    <source>
        <dbReference type="EMBL" id="CAF3359241.1"/>
    </source>
</evidence>
<dbReference type="Pfam" id="PF13410">
    <property type="entry name" value="GST_C_2"/>
    <property type="match status" value="1"/>
</dbReference>
<dbReference type="GO" id="GO:0005737">
    <property type="term" value="C:cytoplasm"/>
    <property type="evidence" value="ECO:0007669"/>
    <property type="project" value="InterPro"/>
</dbReference>
<dbReference type="Proteomes" id="UP000663872">
    <property type="component" value="Unassembled WGS sequence"/>
</dbReference>
<evidence type="ECO:0000259" key="4">
    <source>
        <dbReference type="PROSITE" id="PS50405"/>
    </source>
</evidence>
<dbReference type="SFLD" id="SFLDS00019">
    <property type="entry name" value="Glutathione_Transferase_(cytos"/>
    <property type="match status" value="2"/>
</dbReference>
<keyword evidence="2" id="KW-0560">Oxidoreductase</keyword>
<dbReference type="SUPFAM" id="SSF47616">
    <property type="entry name" value="GST C-terminal domain-like"/>
    <property type="match status" value="1"/>
</dbReference>
<dbReference type="EMBL" id="CAJNYT010000634">
    <property type="protein sequence ID" value="CAF3359241.1"/>
    <property type="molecule type" value="Genomic_DNA"/>
</dbReference>
<dbReference type="Gene3D" id="1.20.1050.10">
    <property type="match status" value="1"/>
</dbReference>
<dbReference type="PANTHER" id="PTHR43968:SF6">
    <property type="entry name" value="GLUTATHIONE S-TRANSFERASE OMEGA"/>
    <property type="match status" value="1"/>
</dbReference>
<reference evidence="5" key="1">
    <citation type="submission" date="2021-02" db="EMBL/GenBank/DDBJ databases">
        <authorList>
            <person name="Nowell W R."/>
        </authorList>
    </citation>
    <scope>NUCLEOTIDE SEQUENCE</scope>
</reference>
<dbReference type="GO" id="GO:0004364">
    <property type="term" value="F:glutathione transferase activity"/>
    <property type="evidence" value="ECO:0007669"/>
    <property type="project" value="InterPro"/>
</dbReference>
<dbReference type="Pfam" id="PF13417">
    <property type="entry name" value="GST_N_3"/>
    <property type="match status" value="2"/>
</dbReference>
<dbReference type="PANTHER" id="PTHR43968">
    <property type="match status" value="1"/>
</dbReference>
<dbReference type="InterPro" id="IPR036282">
    <property type="entry name" value="Glutathione-S-Trfase_C_sf"/>
</dbReference>